<gene>
    <name evidence="2" type="ORF">Ocin01_10558</name>
</gene>
<evidence type="ECO:0000259" key="1">
    <source>
        <dbReference type="Pfam" id="PF14291"/>
    </source>
</evidence>
<name>A0A1D2MSN3_ORCCI</name>
<dbReference type="Pfam" id="PF14291">
    <property type="entry name" value="DUF4371"/>
    <property type="match status" value="1"/>
</dbReference>
<dbReference type="STRING" id="48709.A0A1D2MSN3"/>
<dbReference type="AlphaFoldDB" id="A0A1D2MSN3"/>
<accession>A0A1D2MSN3</accession>
<dbReference type="InterPro" id="IPR025398">
    <property type="entry name" value="DUF4371"/>
</dbReference>
<dbReference type="EMBL" id="LJIJ01000575">
    <property type="protein sequence ID" value="ODM96129.1"/>
    <property type="molecule type" value="Genomic_DNA"/>
</dbReference>
<dbReference type="PANTHER" id="PTHR45749">
    <property type="match status" value="1"/>
</dbReference>
<sequence>MLATLESEPVTDQLITADLLSQEKARTYLRSIFTTAMFLAQQGMSFRGDEHDNGNFIKLLLLRSKDINGLENWLQRSKSFTSWAIQNEILQIVSHMILRRMMSKIREAKYFSIIVDETSDVSISEQVSISIRIVNELFEPEEYFLGLYETASTTGDSLVSLILDALQRFNLPLGDIRGQCFDGAAKWLANTKEFNPES</sequence>
<keyword evidence="3" id="KW-1185">Reference proteome</keyword>
<comment type="caution">
    <text evidence="2">The sequence shown here is derived from an EMBL/GenBank/DDBJ whole genome shotgun (WGS) entry which is preliminary data.</text>
</comment>
<dbReference type="Proteomes" id="UP000094527">
    <property type="component" value="Unassembled WGS sequence"/>
</dbReference>
<evidence type="ECO:0000313" key="3">
    <source>
        <dbReference type="Proteomes" id="UP000094527"/>
    </source>
</evidence>
<reference evidence="2 3" key="1">
    <citation type="journal article" date="2016" name="Genome Biol. Evol.">
        <title>Gene Family Evolution Reflects Adaptation to Soil Environmental Stressors in the Genome of the Collembolan Orchesella cincta.</title>
        <authorList>
            <person name="Faddeeva-Vakhrusheva A."/>
            <person name="Derks M.F."/>
            <person name="Anvar S.Y."/>
            <person name="Agamennone V."/>
            <person name="Suring W."/>
            <person name="Smit S."/>
            <person name="van Straalen N.M."/>
            <person name="Roelofs D."/>
        </authorList>
    </citation>
    <scope>NUCLEOTIDE SEQUENCE [LARGE SCALE GENOMIC DNA]</scope>
    <source>
        <tissue evidence="2">Mixed pool</tissue>
    </source>
</reference>
<dbReference type="OrthoDB" id="7692318at2759"/>
<organism evidence="2 3">
    <name type="scientific">Orchesella cincta</name>
    <name type="common">Springtail</name>
    <name type="synonym">Podura cincta</name>
    <dbReference type="NCBI Taxonomy" id="48709"/>
    <lineage>
        <taxon>Eukaryota</taxon>
        <taxon>Metazoa</taxon>
        <taxon>Ecdysozoa</taxon>
        <taxon>Arthropoda</taxon>
        <taxon>Hexapoda</taxon>
        <taxon>Collembola</taxon>
        <taxon>Entomobryomorpha</taxon>
        <taxon>Entomobryoidea</taxon>
        <taxon>Orchesellidae</taxon>
        <taxon>Orchesellinae</taxon>
        <taxon>Orchesella</taxon>
    </lineage>
</organism>
<evidence type="ECO:0000313" key="2">
    <source>
        <dbReference type="EMBL" id="ODM96129.1"/>
    </source>
</evidence>
<dbReference type="OMA" id="CACEITK"/>
<protein>
    <submittedName>
        <fullName evidence="2">Zinc finger MYM-type protein 1</fullName>
    </submittedName>
</protein>
<proteinExistence type="predicted"/>
<feature type="domain" description="DUF4371" evidence="1">
    <location>
        <begin position="23"/>
        <end position="186"/>
    </location>
</feature>
<dbReference type="PANTHER" id="PTHR45749:SF21">
    <property type="entry name" value="DUF4371 DOMAIN-CONTAINING PROTEIN"/>
    <property type="match status" value="1"/>
</dbReference>